<dbReference type="GO" id="GO:0007417">
    <property type="term" value="P:central nervous system development"/>
    <property type="evidence" value="ECO:0007669"/>
    <property type="project" value="TreeGrafter"/>
</dbReference>
<dbReference type="GO" id="GO:0005634">
    <property type="term" value="C:nucleus"/>
    <property type="evidence" value="ECO:0007669"/>
    <property type="project" value="UniProtKB-SubCell"/>
</dbReference>
<feature type="compositionally biased region" description="Polar residues" evidence="6">
    <location>
        <begin position="133"/>
        <end position="147"/>
    </location>
</feature>
<feature type="region of interest" description="Disordered" evidence="6">
    <location>
        <begin position="394"/>
        <end position="413"/>
    </location>
</feature>
<feature type="DNA-binding region" description="Homeobox" evidence="4">
    <location>
        <begin position="337"/>
        <end position="396"/>
    </location>
</feature>
<dbReference type="Gene3D" id="1.10.10.60">
    <property type="entry name" value="Homeodomain-like"/>
    <property type="match status" value="1"/>
</dbReference>
<comment type="subcellular location">
    <subcellularLocation>
        <location evidence="4 5">Nucleus</location>
    </subcellularLocation>
</comment>
<feature type="domain" description="Homeobox" evidence="7">
    <location>
        <begin position="335"/>
        <end position="395"/>
    </location>
</feature>
<dbReference type="PROSITE" id="PS50071">
    <property type="entry name" value="HOMEOBOX_2"/>
    <property type="match status" value="1"/>
</dbReference>
<feature type="compositionally biased region" description="Basic and acidic residues" evidence="6">
    <location>
        <begin position="118"/>
        <end position="127"/>
    </location>
</feature>
<dbReference type="PANTHER" id="PTHR24335">
    <property type="entry name" value="MOTOR NEURON AND PANCREAS HOMEOBOX PROTEIN"/>
    <property type="match status" value="1"/>
</dbReference>
<dbReference type="PRINTS" id="PR00024">
    <property type="entry name" value="HOMEOBOX"/>
</dbReference>
<dbReference type="SUPFAM" id="SSF46689">
    <property type="entry name" value="Homeodomain-like"/>
    <property type="match status" value="1"/>
</dbReference>
<dbReference type="PRINTS" id="PR00031">
    <property type="entry name" value="HTHREPRESSR"/>
</dbReference>
<evidence type="ECO:0000256" key="1">
    <source>
        <dbReference type="ARBA" id="ARBA00023125"/>
    </source>
</evidence>
<organism evidence="8 9">
    <name type="scientific">Schistosoma margrebowiei</name>
    <dbReference type="NCBI Taxonomy" id="48269"/>
    <lineage>
        <taxon>Eukaryota</taxon>
        <taxon>Metazoa</taxon>
        <taxon>Spiralia</taxon>
        <taxon>Lophotrochozoa</taxon>
        <taxon>Platyhelminthes</taxon>
        <taxon>Trematoda</taxon>
        <taxon>Digenea</taxon>
        <taxon>Strigeidida</taxon>
        <taxon>Schistosomatoidea</taxon>
        <taxon>Schistosomatidae</taxon>
        <taxon>Schistosoma</taxon>
    </lineage>
</organism>
<reference evidence="9" key="1">
    <citation type="submission" date="2023-11" db="UniProtKB">
        <authorList>
            <consortium name="WormBaseParasite"/>
        </authorList>
    </citation>
    <scope>IDENTIFICATION</scope>
</reference>
<feature type="region of interest" description="Disordered" evidence="6">
    <location>
        <begin position="107"/>
        <end position="147"/>
    </location>
</feature>
<dbReference type="GO" id="GO:1990837">
    <property type="term" value="F:sequence-specific double-stranded DNA binding"/>
    <property type="evidence" value="ECO:0007669"/>
    <property type="project" value="TreeGrafter"/>
</dbReference>
<dbReference type="AlphaFoldDB" id="A0AA85A1B4"/>
<keyword evidence="2 4" id="KW-0371">Homeobox</keyword>
<keyword evidence="3 4" id="KW-0539">Nucleus</keyword>
<dbReference type="InterPro" id="IPR020479">
    <property type="entry name" value="HD_metazoa"/>
</dbReference>
<dbReference type="InterPro" id="IPR017970">
    <property type="entry name" value="Homeobox_CS"/>
</dbReference>
<sequence length="461" mass="53277">MDHAFSIASLLDSNKTKLLNNLNYTNNNEHIYDNVQSTIGNNSNCIMHGENNNTHNLFLQNNNSFQINSLCTTMISKVNLPFSITRSTRSVNDSIFCSKLHHDDFHDLKNPSNSIQRQDVDGNDRTSLKQKHQGNNDSTNNKNFENHSSMDQIDWTFNKHYQNKNESNLNEACNNNTYSSDHTLQKNNELISLFSNINKIRRDHDNNNNDNNTADITSTTTSNTIDNFAETLIKKWSTNDAQLNLVTKSLYDTSNIHDANDNYKNGSFNTKKFDKNLKSMKIFTTENHNDDVSKKHLDTNQMLQSQIHWYNSNIIKRYFEGHAVSFGLSSNFLIGKTRRPRTAFTSQQLLELEQQFISNKYLSRPKRFEVATSLGLTETQVKIWFQNRRMKWKRSHRSGDSESPSPNLTETKSDEIHSEYENYCISSTVTDKNDLNNQVEINNNNNNNKVTKFTHRCSGPR</sequence>
<name>A0AA85A1B4_9TREM</name>
<accession>A0AA85A1B4</accession>
<dbReference type="InterPro" id="IPR001356">
    <property type="entry name" value="HD"/>
</dbReference>
<dbReference type="PANTHER" id="PTHR24335:SF4">
    <property type="entry name" value="EXTRA-EXTRA"/>
    <property type="match status" value="1"/>
</dbReference>
<dbReference type="PROSITE" id="PS00027">
    <property type="entry name" value="HOMEOBOX_1"/>
    <property type="match status" value="1"/>
</dbReference>
<evidence type="ECO:0000256" key="3">
    <source>
        <dbReference type="ARBA" id="ARBA00023242"/>
    </source>
</evidence>
<dbReference type="WBParaSite" id="SMRG1_59540.1">
    <property type="protein sequence ID" value="SMRG1_59540.1"/>
    <property type="gene ID" value="SMRG1_59540"/>
</dbReference>
<evidence type="ECO:0000256" key="6">
    <source>
        <dbReference type="SAM" id="MobiDB-lite"/>
    </source>
</evidence>
<protein>
    <recommendedName>
        <fullName evidence="7">Homeobox domain-containing protein</fullName>
    </recommendedName>
</protein>
<proteinExistence type="predicted"/>
<dbReference type="InterPro" id="IPR000047">
    <property type="entry name" value="HTH_motif"/>
</dbReference>
<keyword evidence="1 4" id="KW-0238">DNA-binding</keyword>
<evidence type="ECO:0000259" key="7">
    <source>
        <dbReference type="PROSITE" id="PS50071"/>
    </source>
</evidence>
<dbReference type="CDD" id="cd00086">
    <property type="entry name" value="homeodomain"/>
    <property type="match status" value="1"/>
</dbReference>
<dbReference type="GO" id="GO:0000981">
    <property type="term" value="F:DNA-binding transcription factor activity, RNA polymerase II-specific"/>
    <property type="evidence" value="ECO:0007669"/>
    <property type="project" value="InterPro"/>
</dbReference>
<feature type="compositionally biased region" description="Polar residues" evidence="6">
    <location>
        <begin position="401"/>
        <end position="410"/>
    </location>
</feature>
<dbReference type="InterPro" id="IPR042768">
    <property type="entry name" value="MNX1/Ceh-12"/>
</dbReference>
<evidence type="ECO:0000313" key="9">
    <source>
        <dbReference type="WBParaSite" id="SMRG1_59540.1"/>
    </source>
</evidence>
<dbReference type="InterPro" id="IPR009057">
    <property type="entry name" value="Homeodomain-like_sf"/>
</dbReference>
<dbReference type="Proteomes" id="UP000050790">
    <property type="component" value="Unassembled WGS sequence"/>
</dbReference>
<evidence type="ECO:0000313" key="8">
    <source>
        <dbReference type="Proteomes" id="UP000050790"/>
    </source>
</evidence>
<dbReference type="Pfam" id="PF00046">
    <property type="entry name" value="Homeodomain"/>
    <property type="match status" value="1"/>
</dbReference>
<evidence type="ECO:0000256" key="5">
    <source>
        <dbReference type="RuleBase" id="RU000682"/>
    </source>
</evidence>
<dbReference type="GO" id="GO:0048812">
    <property type="term" value="P:neuron projection morphogenesis"/>
    <property type="evidence" value="ECO:0007669"/>
    <property type="project" value="TreeGrafter"/>
</dbReference>
<evidence type="ECO:0000256" key="4">
    <source>
        <dbReference type="PROSITE-ProRule" id="PRU00108"/>
    </source>
</evidence>
<feature type="region of interest" description="Disordered" evidence="6">
    <location>
        <begin position="440"/>
        <end position="461"/>
    </location>
</feature>
<evidence type="ECO:0000256" key="2">
    <source>
        <dbReference type="ARBA" id="ARBA00023155"/>
    </source>
</evidence>
<dbReference type="SMART" id="SM00389">
    <property type="entry name" value="HOX"/>
    <property type="match status" value="1"/>
</dbReference>